<dbReference type="AlphaFoldDB" id="A0A9P3G7T8"/>
<protein>
    <submittedName>
        <fullName evidence="2">Uncharacterized protein</fullName>
    </submittedName>
</protein>
<proteinExistence type="predicted"/>
<feature type="compositionally biased region" description="Low complexity" evidence="1">
    <location>
        <begin position="1"/>
        <end position="20"/>
    </location>
</feature>
<accession>A0A9P3G7T8</accession>
<feature type="region of interest" description="Disordered" evidence="1">
    <location>
        <begin position="1"/>
        <end position="21"/>
    </location>
</feature>
<evidence type="ECO:0000256" key="1">
    <source>
        <dbReference type="SAM" id="MobiDB-lite"/>
    </source>
</evidence>
<gene>
    <name evidence="2" type="ORF">PsYK624_070640</name>
</gene>
<sequence>MRRFAAGSEGRRAAAGSATGMPCTVPDHSRLWTSLLLSIGAQPYYRGAGHYHTFPISGQSEDHARWLGAPNNTSGETLRLSLYSARRTIRHVHVKPHDASQRRPENATMIKEKASKFLEGCKEAQTPAAAGTSSGFPWLTAPAGPAEHCEAAHTAHRGPHGPSVCPTPGAAISCRIYIRARARMHGCALDVPIPDSWTAELYQACFYRRARGGHSSVAARFAHAAHLRRAHLARVQRGLYHSVHLPRDTPFGLRAGYAVGALGAVTDCDTPETQTQVQLAGWAGDIRCCQLFTCLDGAEKAPTGLRVLARHTQKHAASQQH</sequence>
<dbReference type="Proteomes" id="UP000703269">
    <property type="component" value="Unassembled WGS sequence"/>
</dbReference>
<keyword evidence="3" id="KW-1185">Reference proteome</keyword>
<reference evidence="2 3" key="1">
    <citation type="submission" date="2021-08" db="EMBL/GenBank/DDBJ databases">
        <title>Draft Genome Sequence of Phanerochaete sordida strain YK-624.</title>
        <authorList>
            <person name="Mori T."/>
            <person name="Dohra H."/>
            <person name="Suzuki T."/>
            <person name="Kawagishi H."/>
            <person name="Hirai H."/>
        </authorList>
    </citation>
    <scope>NUCLEOTIDE SEQUENCE [LARGE SCALE GENOMIC DNA]</scope>
    <source>
        <strain evidence="2 3">YK-624</strain>
    </source>
</reference>
<evidence type="ECO:0000313" key="3">
    <source>
        <dbReference type="Proteomes" id="UP000703269"/>
    </source>
</evidence>
<evidence type="ECO:0000313" key="2">
    <source>
        <dbReference type="EMBL" id="GJE90918.1"/>
    </source>
</evidence>
<name>A0A9P3G7T8_9APHY</name>
<comment type="caution">
    <text evidence="2">The sequence shown here is derived from an EMBL/GenBank/DDBJ whole genome shotgun (WGS) entry which is preliminary data.</text>
</comment>
<organism evidence="2 3">
    <name type="scientific">Phanerochaete sordida</name>
    <dbReference type="NCBI Taxonomy" id="48140"/>
    <lineage>
        <taxon>Eukaryota</taxon>
        <taxon>Fungi</taxon>
        <taxon>Dikarya</taxon>
        <taxon>Basidiomycota</taxon>
        <taxon>Agaricomycotina</taxon>
        <taxon>Agaricomycetes</taxon>
        <taxon>Polyporales</taxon>
        <taxon>Phanerochaetaceae</taxon>
        <taxon>Phanerochaete</taxon>
    </lineage>
</organism>
<dbReference type="EMBL" id="BPQB01000019">
    <property type="protein sequence ID" value="GJE90918.1"/>
    <property type="molecule type" value="Genomic_DNA"/>
</dbReference>